<dbReference type="RefSeq" id="XP_060458540.1">
    <property type="nucleotide sequence ID" value="XM_060602113.1"/>
</dbReference>
<feature type="transmembrane region" description="Helical" evidence="2">
    <location>
        <begin position="195"/>
        <end position="218"/>
    </location>
</feature>
<dbReference type="GeneID" id="85497145"/>
<dbReference type="PANTHER" id="PTHR37846:SF1">
    <property type="entry name" value="DEACETYLASE-LIKE PROTEIN"/>
    <property type="match status" value="1"/>
</dbReference>
<feature type="compositionally biased region" description="Polar residues" evidence="1">
    <location>
        <begin position="487"/>
        <end position="500"/>
    </location>
</feature>
<feature type="region of interest" description="Disordered" evidence="1">
    <location>
        <begin position="1"/>
        <end position="44"/>
    </location>
</feature>
<feature type="transmembrane region" description="Helical" evidence="2">
    <location>
        <begin position="129"/>
        <end position="148"/>
    </location>
</feature>
<feature type="region of interest" description="Disordered" evidence="1">
    <location>
        <begin position="535"/>
        <end position="574"/>
    </location>
</feature>
<reference evidence="4" key="1">
    <citation type="journal article" date="2023" name="BMC Genomics">
        <title>Chromosome-level genome assemblies of Cutaneotrichosporon spp. (Trichosporonales, Basidiomycota) reveal imbalanced evolution between nucleotide sequences and chromosome synteny.</title>
        <authorList>
            <person name="Kobayashi Y."/>
            <person name="Kayamori A."/>
            <person name="Aoki K."/>
            <person name="Shiwa Y."/>
            <person name="Matsutani M."/>
            <person name="Fujita N."/>
            <person name="Sugita T."/>
            <person name="Iwasaki W."/>
            <person name="Tanaka N."/>
            <person name="Takashima M."/>
        </authorList>
    </citation>
    <scope>NUCLEOTIDE SEQUENCE</scope>
    <source>
        <strain evidence="4">HIS019</strain>
    </source>
</reference>
<keyword evidence="2" id="KW-0812">Transmembrane</keyword>
<evidence type="ECO:0000256" key="1">
    <source>
        <dbReference type="SAM" id="MobiDB-lite"/>
    </source>
</evidence>
<feature type="region of interest" description="Disordered" evidence="1">
    <location>
        <begin position="227"/>
        <end position="295"/>
    </location>
</feature>
<dbReference type="Pfam" id="PF24841">
    <property type="entry name" value="DUF7719"/>
    <property type="match status" value="1"/>
</dbReference>
<keyword evidence="2" id="KW-1133">Transmembrane helix</keyword>
<feature type="compositionally biased region" description="Basic and acidic residues" evidence="1">
    <location>
        <begin position="551"/>
        <end position="563"/>
    </location>
</feature>
<proteinExistence type="predicted"/>
<keyword evidence="2" id="KW-0472">Membrane</keyword>
<feature type="domain" description="DUF7719" evidence="3">
    <location>
        <begin position="162"/>
        <end position="215"/>
    </location>
</feature>
<dbReference type="Proteomes" id="UP001233271">
    <property type="component" value="Chromosome 5"/>
</dbReference>
<sequence>MARLDPINPEPPRQRKGKQGKGGDPKPSIRPSEVTAGGKPLVDLDADDLRAAGVTFTEGDMEDLPVPVVVDPSPEDEAEDDRTPQERAVEAWWDEFFDSMVYTIPFSFLFLLLDILSNQTYAVERRPSYYFKNYAFALLTLGVLVFYTNRHIGTSKLCLFLTTAASIAASMRVIWLINRASYLRVMEQGPACGTIWIATIVMLPLGRALLALVVWYGGPVPCLLNSPPGRLRSGSSSTSSGPSWLRTADMGHPLVRLAPKRPRRRPSTPPRTELPPSSPWRTSPYSGSREENVLVSGRPTLMGRYHRDTPDPRSSSTLLYRIKFDDCDGDTLREPEDEMDEMEVARSRASPAWSPLENPFIVSPSLNSQNLLHGGQKLQEPEDLLQFPSPPLPRPPSLSSIPTRSYPKDEGWQEIKELINRARGRVSRQRGPPHDRWGFAMTRGMTIGYNPYQYNGNPSSDERKMRRRRFRSASPVEFSPTPPPRESGTSSVERYASSPQIPAGFTPAPPLPRAPAWRGRQLYEVLQGAAQHWQVPGQLREEASDNDDSEEVNKRKHEADKGKPSPHLSDVRQLSPASLAAREARIRHFNDVDTYQLHVEHVLG</sequence>
<feature type="region of interest" description="Disordered" evidence="1">
    <location>
        <begin position="448"/>
        <end position="513"/>
    </location>
</feature>
<feature type="region of interest" description="Disordered" evidence="1">
    <location>
        <begin position="65"/>
        <end position="85"/>
    </location>
</feature>
<feature type="transmembrane region" description="Helical" evidence="2">
    <location>
        <begin position="154"/>
        <end position="175"/>
    </location>
</feature>
<evidence type="ECO:0000256" key="2">
    <source>
        <dbReference type="SAM" id="Phobius"/>
    </source>
</evidence>
<name>A0AA48L7D4_9TREE</name>
<dbReference type="PANTHER" id="PTHR37846">
    <property type="entry name" value="YALI0B21296P"/>
    <property type="match status" value="1"/>
</dbReference>
<feature type="compositionally biased region" description="Pro residues" evidence="1">
    <location>
        <begin position="267"/>
        <end position="278"/>
    </location>
</feature>
<dbReference type="AlphaFoldDB" id="A0AA48L7D4"/>
<evidence type="ECO:0000313" key="4">
    <source>
        <dbReference type="EMBL" id="BEI93275.1"/>
    </source>
</evidence>
<feature type="compositionally biased region" description="Low complexity" evidence="1">
    <location>
        <begin position="227"/>
        <end position="247"/>
    </location>
</feature>
<keyword evidence="5" id="KW-1185">Reference proteome</keyword>
<feature type="transmembrane region" description="Helical" evidence="2">
    <location>
        <begin position="99"/>
        <end position="117"/>
    </location>
</feature>
<accession>A0AA48L7D4</accession>
<organism evidence="4 5">
    <name type="scientific">Cutaneotrichosporon cavernicola</name>
    <dbReference type="NCBI Taxonomy" id="279322"/>
    <lineage>
        <taxon>Eukaryota</taxon>
        <taxon>Fungi</taxon>
        <taxon>Dikarya</taxon>
        <taxon>Basidiomycota</taxon>
        <taxon>Agaricomycotina</taxon>
        <taxon>Tremellomycetes</taxon>
        <taxon>Trichosporonales</taxon>
        <taxon>Trichosporonaceae</taxon>
        <taxon>Cutaneotrichosporon</taxon>
    </lineage>
</organism>
<dbReference type="EMBL" id="AP028216">
    <property type="protein sequence ID" value="BEI93275.1"/>
    <property type="molecule type" value="Genomic_DNA"/>
</dbReference>
<dbReference type="InterPro" id="IPR056136">
    <property type="entry name" value="DUF7719"/>
</dbReference>
<evidence type="ECO:0000259" key="3">
    <source>
        <dbReference type="Pfam" id="PF24841"/>
    </source>
</evidence>
<protein>
    <recommendedName>
        <fullName evidence="3">DUF7719 domain-containing protein</fullName>
    </recommendedName>
</protein>
<evidence type="ECO:0000313" key="5">
    <source>
        <dbReference type="Proteomes" id="UP001233271"/>
    </source>
</evidence>
<dbReference type="KEGG" id="ccac:CcaHIS019_0509030"/>
<gene>
    <name evidence="4" type="ORF">CcaverHIS019_0509030</name>
</gene>